<proteinExistence type="predicted"/>
<name>A0ABX8EM55_9ACTN</name>
<dbReference type="EMBL" id="CP075371">
    <property type="protein sequence ID" value="QVT81172.1"/>
    <property type="molecule type" value="Genomic_DNA"/>
</dbReference>
<organism evidence="1 2">
    <name type="scientific">Nocardioides aquaticus</name>
    <dbReference type="NCBI Taxonomy" id="160826"/>
    <lineage>
        <taxon>Bacteria</taxon>
        <taxon>Bacillati</taxon>
        <taxon>Actinomycetota</taxon>
        <taxon>Actinomycetes</taxon>
        <taxon>Propionibacteriales</taxon>
        <taxon>Nocardioidaceae</taxon>
        <taxon>Nocardioides</taxon>
    </lineage>
</organism>
<evidence type="ECO:0000313" key="1">
    <source>
        <dbReference type="EMBL" id="QVT81172.1"/>
    </source>
</evidence>
<dbReference type="RefSeq" id="WP_214056583.1">
    <property type="nucleotide sequence ID" value="NZ_BAAAHS010000302.1"/>
</dbReference>
<accession>A0ABX8EM55</accession>
<dbReference type="Proteomes" id="UP000679307">
    <property type="component" value="Chromosome"/>
</dbReference>
<protein>
    <submittedName>
        <fullName evidence="1">Uncharacterized protein</fullName>
    </submittedName>
</protein>
<gene>
    <name evidence="1" type="ORF">ENKNEFLB_03580</name>
</gene>
<sequence>MAVVYNHDDFDQTGKDFTAAQIRIGIDEWFDEISVGPRQCGDLELLNRALASLTRVRGALTGLHEGRGRRAGRWPWTRTVGAAPTATTPEGEHVFPTVEQADARTRSTVSFFQHTRPVPA</sequence>
<evidence type="ECO:0000313" key="2">
    <source>
        <dbReference type="Proteomes" id="UP000679307"/>
    </source>
</evidence>
<keyword evidence="2" id="KW-1185">Reference proteome</keyword>
<reference evidence="1 2" key="1">
    <citation type="submission" date="2021-05" db="EMBL/GenBank/DDBJ databases">
        <title>Complete genome of Nocardioides aquaticus KCTC 9944T isolated from meromictic and hypersaline Ekho Lake, Antarctica.</title>
        <authorList>
            <person name="Hwang K."/>
            <person name="Kim K.M."/>
            <person name="Choe H."/>
        </authorList>
    </citation>
    <scope>NUCLEOTIDE SEQUENCE [LARGE SCALE GENOMIC DNA]</scope>
    <source>
        <strain evidence="1 2">KCTC 9944</strain>
    </source>
</reference>